<dbReference type="Proteomes" id="UP000029575">
    <property type="component" value="Unassembled WGS sequence"/>
</dbReference>
<dbReference type="AlphaFoldDB" id="A0AA88Z375"/>
<protein>
    <submittedName>
        <fullName evidence="2">Uncharacterized protein</fullName>
    </submittedName>
</protein>
<name>A0AA88Z375_BURCE</name>
<evidence type="ECO:0000256" key="1">
    <source>
        <dbReference type="SAM" id="MobiDB-lite"/>
    </source>
</evidence>
<reference evidence="2 3" key="1">
    <citation type="submission" date="2014-06" db="EMBL/GenBank/DDBJ databases">
        <authorList>
            <person name="Bishop-Lilly K.A."/>
            <person name="Broomall S.M."/>
            <person name="Chain P.S."/>
            <person name="Chertkov O."/>
            <person name="Coyne S.R."/>
            <person name="Daligault H.E."/>
            <person name="Davenport K.W."/>
            <person name="Erkkila T."/>
            <person name="Frey K.G."/>
            <person name="Gibbons H.S."/>
            <person name="Gu W."/>
            <person name="Jaissle J."/>
            <person name="Johnson S.L."/>
            <person name="Koroleva G.I."/>
            <person name="Ladner J.T."/>
            <person name="Lo C.-C."/>
            <person name="Minogue T.D."/>
            <person name="Munk C."/>
            <person name="Palacios G.F."/>
            <person name="Redden C.L."/>
            <person name="Rosenzweig C.N."/>
            <person name="Scholz M.B."/>
            <person name="Teshima H."/>
            <person name="Xu Y."/>
        </authorList>
    </citation>
    <scope>NUCLEOTIDE SEQUENCE [LARGE SCALE GENOMIC DNA]</scope>
    <source>
        <strain evidence="2 3">DWS 37UF10B-2</strain>
    </source>
</reference>
<dbReference type="EMBL" id="JPGD01000006">
    <property type="protein sequence ID" value="KGB94002.1"/>
    <property type="molecule type" value="Genomic_DNA"/>
</dbReference>
<proteinExistence type="predicted"/>
<evidence type="ECO:0000313" key="3">
    <source>
        <dbReference type="Proteomes" id="UP000029575"/>
    </source>
</evidence>
<comment type="caution">
    <text evidence="2">The sequence shown here is derived from an EMBL/GenBank/DDBJ whole genome shotgun (WGS) entry which is preliminary data.</text>
</comment>
<evidence type="ECO:0000313" key="2">
    <source>
        <dbReference type="EMBL" id="KGB94002.1"/>
    </source>
</evidence>
<accession>A0AA88Z375</accession>
<gene>
    <name evidence="2" type="ORF">DM43_61</name>
</gene>
<feature type="region of interest" description="Disordered" evidence="1">
    <location>
        <begin position="1"/>
        <end position="31"/>
    </location>
</feature>
<sequence length="48" mass="5298">MEYDAAQGFQAIHDEPGRRSQKGVSGWDAEPKNAARCVCAPPRVRNAR</sequence>
<organism evidence="2 3">
    <name type="scientific">Burkholderia cepacia</name>
    <name type="common">Pseudomonas cepacia</name>
    <dbReference type="NCBI Taxonomy" id="292"/>
    <lineage>
        <taxon>Bacteria</taxon>
        <taxon>Pseudomonadati</taxon>
        <taxon>Pseudomonadota</taxon>
        <taxon>Betaproteobacteria</taxon>
        <taxon>Burkholderiales</taxon>
        <taxon>Burkholderiaceae</taxon>
        <taxon>Burkholderia</taxon>
        <taxon>Burkholderia cepacia complex</taxon>
    </lineage>
</organism>